<feature type="region of interest" description="Disordered" evidence="2">
    <location>
        <begin position="848"/>
        <end position="885"/>
    </location>
</feature>
<dbReference type="SUPFAM" id="SSF69255">
    <property type="entry name" value="gp5 N-terminal domain-like"/>
    <property type="match status" value="1"/>
</dbReference>
<sequence>MSSNPPIRFSHNHHQLAVKECSSELDVLAFEGDEALSTPFSYRIEFTSGNHAISKEMMLMKASSLTLQAPVDRGYGIKVQQPVRVIQGVVTGFERLSTSKDETHYALTLRPRLALLDRSHQNAIYQDMSVPQIVEKVLRERHNMRGQDFLFSLSREYPQREQVMQYGEDDLHFITRLLGEVGIWFRFTTDTRLNIDVVEFYDGQQGYEKGLTLPSVPPSGQHSEGVDPVWGMESHHNVVQKQVCTRDYNYRQATDDMNTRVDATRGDATTYGEAYHYADNYLTAGDTHDHHPAPESGVFYARIRHERYLNGQTQTHAITSCPTLSPGQVLKVTGGYEVADVFAHGVVITAMHSHARRDEDFGVRFDGIPDSTDFCYRPEPGSRPVMAGTLPARVTSTIENDTYGHIDKDGRYRVNMLFDRDNRETGFESLWVRQSRPYAGDTYGLHLPLLAGTEVAIGFEDGNPDRPYISGVLHDSAHGDHVTIRNYKRNVLRTPANNKIRLDDSRDQEHIKVSTEYGGKSQLNLGHLVDAEKQKRGEGFELRTDSWGAIRAQKGMFISADGQTKAQGQVLEMQPAVSNLGNAREQMTSISDDAQKATANPADLQAQVTLLEQQLTGLKKSVLLLSAPEGMAMTSGQHLQMSAGQNLIATAGKNADVSVVKNLFIGVGNALSVFVRKLGIKLIANQGPVKIQAQNDLMELVARGELSITSTEDEIKIIAKKKLTLNGGGSYIRIDASAIESATAGEYRTKAGHYGRKASASEKVTLPVFPVMEPGEQSLRFAFPGADSVIQSMDWMTNQPYNITDSNGKILSTGTVDSSGRFPKIVLPESDTLNLIIGRETWVKEELPTSVAEAEVDSAEDIESLEPDTDSDDTETAESHTSALTESMIAKLLNLTTTG</sequence>
<dbReference type="InterPro" id="IPR028244">
    <property type="entry name" value="T6SS_Rhs_Vgr_dom"/>
</dbReference>
<dbReference type="InterPro" id="IPR006531">
    <property type="entry name" value="Gp5/Vgr_OB"/>
</dbReference>
<dbReference type="Pfam" id="PF04717">
    <property type="entry name" value="Phage_base_V"/>
    <property type="match status" value="1"/>
</dbReference>
<evidence type="ECO:0000313" key="6">
    <source>
        <dbReference type="EMBL" id="MEY8771256.1"/>
    </source>
</evidence>
<dbReference type="Gene3D" id="2.40.50.230">
    <property type="entry name" value="Gp5 N-terminal domain"/>
    <property type="match status" value="1"/>
</dbReference>
<dbReference type="Gene3D" id="3.55.50.10">
    <property type="entry name" value="Baseplate protein-like domains"/>
    <property type="match status" value="1"/>
</dbReference>
<keyword evidence="7" id="KW-1185">Reference proteome</keyword>
<evidence type="ECO:0000313" key="7">
    <source>
        <dbReference type="Proteomes" id="UP001565243"/>
    </source>
</evidence>
<dbReference type="Pfam" id="PF05954">
    <property type="entry name" value="Phage_GPD"/>
    <property type="match status" value="1"/>
</dbReference>
<evidence type="ECO:0000259" key="3">
    <source>
        <dbReference type="Pfam" id="PF04717"/>
    </source>
</evidence>
<dbReference type="Pfam" id="PF13296">
    <property type="entry name" value="T6SS_Vgr"/>
    <property type="match status" value="1"/>
</dbReference>
<dbReference type="InterPro" id="IPR037026">
    <property type="entry name" value="Vgr_OB-fold_dom_sf"/>
</dbReference>
<dbReference type="RefSeq" id="WP_369895747.1">
    <property type="nucleotide sequence ID" value="NZ_JBGFFX010000007.1"/>
</dbReference>
<comment type="similarity">
    <text evidence="1">Belongs to the VgrG protein family.</text>
</comment>
<accession>A0ABV4E8V3</accession>
<dbReference type="InterPro" id="IPR006533">
    <property type="entry name" value="T6SS_Vgr_RhsGE"/>
</dbReference>
<dbReference type="Pfam" id="PF10106">
    <property type="entry name" value="DUF2345"/>
    <property type="match status" value="1"/>
</dbReference>
<feature type="domain" description="Putative type VI secretion system Rhs element associated Vgr" evidence="5">
    <location>
        <begin position="493"/>
        <end position="594"/>
    </location>
</feature>
<dbReference type="NCBIfam" id="TIGR01646">
    <property type="entry name" value="vgr_GE"/>
    <property type="match status" value="1"/>
</dbReference>
<proteinExistence type="inferred from homology"/>
<feature type="compositionally biased region" description="Acidic residues" evidence="2">
    <location>
        <begin position="854"/>
        <end position="876"/>
    </location>
</feature>
<dbReference type="SUPFAM" id="SSF69279">
    <property type="entry name" value="Phage tail proteins"/>
    <property type="match status" value="2"/>
</dbReference>
<dbReference type="Proteomes" id="UP001565243">
    <property type="component" value="Unassembled WGS sequence"/>
</dbReference>
<dbReference type="InterPro" id="IPR017847">
    <property type="entry name" value="T6SS_RhsGE_Vgr_subset"/>
</dbReference>
<dbReference type="Gene3D" id="4.10.180.10">
    <property type="match status" value="1"/>
</dbReference>
<organism evidence="6 7">
    <name type="scientific">Erwinia aeris</name>
    <dbReference type="NCBI Taxonomy" id="3239803"/>
    <lineage>
        <taxon>Bacteria</taxon>
        <taxon>Pseudomonadati</taxon>
        <taxon>Pseudomonadota</taxon>
        <taxon>Gammaproteobacteria</taxon>
        <taxon>Enterobacterales</taxon>
        <taxon>Erwiniaceae</taxon>
        <taxon>Erwinia</taxon>
    </lineage>
</organism>
<comment type="caution">
    <text evidence="6">The sequence shown here is derived from an EMBL/GenBank/DDBJ whole genome shotgun (WGS) entry which is preliminary data.</text>
</comment>
<dbReference type="InterPro" id="IPR018769">
    <property type="entry name" value="VgrG2_DUF2345"/>
</dbReference>
<feature type="domain" description="Gp5/Type VI secretion system Vgr protein OB-fold" evidence="3">
    <location>
        <begin position="407"/>
        <end position="474"/>
    </location>
</feature>
<evidence type="ECO:0000259" key="4">
    <source>
        <dbReference type="Pfam" id="PF10106"/>
    </source>
</evidence>
<evidence type="ECO:0000259" key="5">
    <source>
        <dbReference type="Pfam" id="PF13296"/>
    </source>
</evidence>
<evidence type="ECO:0000256" key="2">
    <source>
        <dbReference type="SAM" id="MobiDB-lite"/>
    </source>
</evidence>
<gene>
    <name evidence="6" type="ORF">AB6T85_12630</name>
</gene>
<name>A0ABV4E8V3_9GAMM</name>
<dbReference type="EMBL" id="JBGFFX010000007">
    <property type="protein sequence ID" value="MEY8771256.1"/>
    <property type="molecule type" value="Genomic_DNA"/>
</dbReference>
<dbReference type="Gene3D" id="2.30.110.50">
    <property type="match status" value="2"/>
</dbReference>
<dbReference type="NCBIfam" id="TIGR03361">
    <property type="entry name" value="VI_Rhs_Vgr"/>
    <property type="match status" value="1"/>
</dbReference>
<feature type="domain" description="DUF2345" evidence="4">
    <location>
        <begin position="613"/>
        <end position="754"/>
    </location>
</feature>
<reference evidence="6 7" key="1">
    <citation type="submission" date="2024-07" db="EMBL/GenBank/DDBJ databases">
        <authorList>
            <person name="Hebao G."/>
        </authorList>
    </citation>
    <scope>NUCLEOTIDE SEQUENCE [LARGE SCALE GENOMIC DNA]</scope>
    <source>
        <strain evidence="6 7">ACCC 02193</strain>
    </source>
</reference>
<protein>
    <submittedName>
        <fullName evidence="6">Type VI secretion system Vgr family protein</fullName>
    </submittedName>
</protein>
<evidence type="ECO:0000256" key="1">
    <source>
        <dbReference type="ARBA" id="ARBA00005558"/>
    </source>
</evidence>